<feature type="transmembrane region" description="Helical" evidence="6">
    <location>
        <begin position="166"/>
        <end position="194"/>
    </location>
</feature>
<evidence type="ECO:0000256" key="1">
    <source>
        <dbReference type="ARBA" id="ARBA00004370"/>
    </source>
</evidence>
<dbReference type="CDD" id="cd00637">
    <property type="entry name" value="7tm_classA_rhodopsin-like"/>
    <property type="match status" value="1"/>
</dbReference>
<keyword evidence="5" id="KW-0297">G-protein coupled receptor</keyword>
<feature type="transmembrane region" description="Helical" evidence="6">
    <location>
        <begin position="241"/>
        <end position="262"/>
    </location>
</feature>
<dbReference type="AlphaFoldDB" id="A0A913ZVB4"/>
<dbReference type="Proteomes" id="UP000887568">
    <property type="component" value="Unplaced"/>
</dbReference>
<evidence type="ECO:0000256" key="2">
    <source>
        <dbReference type="ARBA" id="ARBA00022692"/>
    </source>
</evidence>
<proteinExistence type="inferred from homology"/>
<evidence type="ECO:0000256" key="3">
    <source>
        <dbReference type="ARBA" id="ARBA00022989"/>
    </source>
</evidence>
<sequence length="321" mass="35601">MESILFLRVVKTIVGLLGIFGNSLVCIVIYKVPFMHSLTNALIFNQAAVDLFGSVVLLLASNIPVPDPLPNTPAGWILCRIWIGNLFLWGAFSASTLNLLSVTMERFFAIVYPFRHTRFFTRRLVIILTVGSWVVGIAEQGVYIAVVQDFVDGRCFFESSSRTRPIGVLFICLKFFVPVLLMFSAYISITYVLVRNAKRVGMLQPLAAASGTGAGTEPLPARVETQGGSLLRAGRNTFKTLLIVTISYFVCWAPNQVIFFLFNLGWPLDFTSLSYIISVSLVAVNSCINPVIYGIKYKRFRQGLRKLFGIGVNMDLSSVQV</sequence>
<dbReference type="InterPro" id="IPR000276">
    <property type="entry name" value="GPCR_Rhodpsn"/>
</dbReference>
<keyword evidence="2 5" id="KW-0812">Transmembrane</keyword>
<feature type="transmembrane region" description="Helical" evidence="6">
    <location>
        <begin position="274"/>
        <end position="295"/>
    </location>
</feature>
<keyword evidence="5" id="KW-0807">Transducer</keyword>
<evidence type="ECO:0000259" key="7">
    <source>
        <dbReference type="PROSITE" id="PS50262"/>
    </source>
</evidence>
<reference evidence="8" key="1">
    <citation type="submission" date="2022-11" db="UniProtKB">
        <authorList>
            <consortium name="EnsemblMetazoa"/>
        </authorList>
    </citation>
    <scope>IDENTIFICATION</scope>
</reference>
<comment type="similarity">
    <text evidence="5">Belongs to the G-protein coupled receptor 1 family.</text>
</comment>
<dbReference type="InterPro" id="IPR017452">
    <property type="entry name" value="GPCR_Rhodpsn_7TM"/>
</dbReference>
<feature type="transmembrane region" description="Helical" evidence="6">
    <location>
        <begin position="12"/>
        <end position="30"/>
    </location>
</feature>
<dbReference type="PROSITE" id="PS00237">
    <property type="entry name" value="G_PROTEIN_RECEP_F1_1"/>
    <property type="match status" value="1"/>
</dbReference>
<dbReference type="PANTHER" id="PTHR45698:SF1">
    <property type="entry name" value="TRACE AMINE-ASSOCIATED RECEPTOR 13C-LIKE"/>
    <property type="match status" value="1"/>
</dbReference>
<comment type="subcellular location">
    <subcellularLocation>
        <location evidence="1">Membrane</location>
    </subcellularLocation>
</comment>
<keyword evidence="5" id="KW-0675">Receptor</keyword>
<keyword evidence="9" id="KW-1185">Reference proteome</keyword>
<feature type="domain" description="G-protein coupled receptors family 1 profile" evidence="7">
    <location>
        <begin position="21"/>
        <end position="293"/>
    </location>
</feature>
<dbReference type="GO" id="GO:0004930">
    <property type="term" value="F:G protein-coupled receptor activity"/>
    <property type="evidence" value="ECO:0007669"/>
    <property type="project" value="UniProtKB-KW"/>
</dbReference>
<dbReference type="SUPFAM" id="SSF81321">
    <property type="entry name" value="Family A G protein-coupled receptor-like"/>
    <property type="match status" value="1"/>
</dbReference>
<dbReference type="PANTHER" id="PTHR45698">
    <property type="entry name" value="TRACE AMINE-ASSOCIATED RECEPTOR 19N-RELATED"/>
    <property type="match status" value="1"/>
</dbReference>
<dbReference type="RefSeq" id="XP_038055016.1">
    <property type="nucleotide sequence ID" value="XM_038199088.1"/>
</dbReference>
<dbReference type="PRINTS" id="PR00237">
    <property type="entry name" value="GPCRRHODOPSN"/>
</dbReference>
<accession>A0A913ZVB4</accession>
<dbReference type="PROSITE" id="PS50262">
    <property type="entry name" value="G_PROTEIN_RECEP_F1_2"/>
    <property type="match status" value="1"/>
</dbReference>
<dbReference type="SMART" id="SM01381">
    <property type="entry name" value="7TM_GPCR_Srsx"/>
    <property type="match status" value="1"/>
</dbReference>
<evidence type="ECO:0000313" key="8">
    <source>
        <dbReference type="EnsemblMetazoa" id="XP_038055016.1"/>
    </source>
</evidence>
<protein>
    <recommendedName>
        <fullName evidence="7">G-protein coupled receptors family 1 profile domain-containing protein</fullName>
    </recommendedName>
</protein>
<name>A0A913ZVB4_PATMI</name>
<organism evidence="8 9">
    <name type="scientific">Patiria miniata</name>
    <name type="common">Bat star</name>
    <name type="synonym">Asterina miniata</name>
    <dbReference type="NCBI Taxonomy" id="46514"/>
    <lineage>
        <taxon>Eukaryota</taxon>
        <taxon>Metazoa</taxon>
        <taxon>Echinodermata</taxon>
        <taxon>Eleutherozoa</taxon>
        <taxon>Asterozoa</taxon>
        <taxon>Asteroidea</taxon>
        <taxon>Valvatacea</taxon>
        <taxon>Valvatida</taxon>
        <taxon>Asterinidae</taxon>
        <taxon>Patiria</taxon>
    </lineage>
</organism>
<evidence type="ECO:0000256" key="5">
    <source>
        <dbReference type="RuleBase" id="RU000688"/>
    </source>
</evidence>
<evidence type="ECO:0000256" key="4">
    <source>
        <dbReference type="ARBA" id="ARBA00023136"/>
    </source>
</evidence>
<dbReference type="GeneID" id="119727222"/>
<feature type="transmembrane region" description="Helical" evidence="6">
    <location>
        <begin position="81"/>
        <end position="103"/>
    </location>
</feature>
<dbReference type="Gene3D" id="1.20.1070.10">
    <property type="entry name" value="Rhodopsin 7-helix transmembrane proteins"/>
    <property type="match status" value="1"/>
</dbReference>
<evidence type="ECO:0000313" key="9">
    <source>
        <dbReference type="Proteomes" id="UP000887568"/>
    </source>
</evidence>
<keyword evidence="3 6" id="KW-1133">Transmembrane helix</keyword>
<dbReference type="OrthoDB" id="10015560at2759"/>
<feature type="transmembrane region" description="Helical" evidence="6">
    <location>
        <begin position="124"/>
        <end position="146"/>
    </location>
</feature>
<keyword evidence="4 6" id="KW-0472">Membrane</keyword>
<dbReference type="GO" id="GO:0016020">
    <property type="term" value="C:membrane"/>
    <property type="evidence" value="ECO:0007669"/>
    <property type="project" value="UniProtKB-SubCell"/>
</dbReference>
<evidence type="ECO:0000256" key="6">
    <source>
        <dbReference type="SAM" id="Phobius"/>
    </source>
</evidence>
<dbReference type="EnsemblMetazoa" id="XM_038199088.1">
    <property type="protein sequence ID" value="XP_038055016.1"/>
    <property type="gene ID" value="LOC119727222"/>
</dbReference>
<dbReference type="Pfam" id="PF00001">
    <property type="entry name" value="7tm_1"/>
    <property type="match status" value="1"/>
</dbReference>